<keyword evidence="1" id="KW-1133">Transmembrane helix</keyword>
<gene>
    <name evidence="2" type="ORF">LCGC14_0358370</name>
</gene>
<dbReference type="PROSITE" id="PS51257">
    <property type="entry name" value="PROKAR_LIPOPROTEIN"/>
    <property type="match status" value="1"/>
</dbReference>
<dbReference type="AlphaFoldDB" id="A0A0F9TRI6"/>
<comment type="caution">
    <text evidence="2">The sequence shown here is derived from an EMBL/GenBank/DDBJ whole genome shotgun (WGS) entry which is preliminary data.</text>
</comment>
<proteinExistence type="predicted"/>
<evidence type="ECO:0000256" key="1">
    <source>
        <dbReference type="SAM" id="Phobius"/>
    </source>
</evidence>
<sequence length="73" mass="7567">MRKILLICSLLLFAGCQPAQNGGMELSPAGEVAVSVASLYIPEPWRTIVWVLLGSAVSGGVGGVVGRKTGKKK</sequence>
<organism evidence="2">
    <name type="scientific">marine sediment metagenome</name>
    <dbReference type="NCBI Taxonomy" id="412755"/>
    <lineage>
        <taxon>unclassified sequences</taxon>
        <taxon>metagenomes</taxon>
        <taxon>ecological metagenomes</taxon>
    </lineage>
</organism>
<name>A0A0F9TRI6_9ZZZZ</name>
<keyword evidence="1" id="KW-0812">Transmembrane</keyword>
<dbReference type="EMBL" id="LAZR01000276">
    <property type="protein sequence ID" value="KKN77562.1"/>
    <property type="molecule type" value="Genomic_DNA"/>
</dbReference>
<reference evidence="2" key="1">
    <citation type="journal article" date="2015" name="Nature">
        <title>Complex archaea that bridge the gap between prokaryotes and eukaryotes.</title>
        <authorList>
            <person name="Spang A."/>
            <person name="Saw J.H."/>
            <person name="Jorgensen S.L."/>
            <person name="Zaremba-Niedzwiedzka K."/>
            <person name="Martijn J."/>
            <person name="Lind A.E."/>
            <person name="van Eijk R."/>
            <person name="Schleper C."/>
            <person name="Guy L."/>
            <person name="Ettema T.J."/>
        </authorList>
    </citation>
    <scope>NUCLEOTIDE SEQUENCE</scope>
</reference>
<evidence type="ECO:0000313" key="2">
    <source>
        <dbReference type="EMBL" id="KKN77562.1"/>
    </source>
</evidence>
<keyword evidence="1" id="KW-0472">Membrane</keyword>
<feature type="transmembrane region" description="Helical" evidence="1">
    <location>
        <begin position="48"/>
        <end position="66"/>
    </location>
</feature>
<accession>A0A0F9TRI6</accession>
<protein>
    <submittedName>
        <fullName evidence="2">Uncharacterized protein</fullName>
    </submittedName>
</protein>